<evidence type="ECO:0000313" key="2">
    <source>
        <dbReference type="EMBL" id="BDQ35963.1"/>
    </source>
</evidence>
<proteinExistence type="predicted"/>
<feature type="region of interest" description="Disordered" evidence="1">
    <location>
        <begin position="1"/>
        <end position="38"/>
    </location>
</feature>
<name>A0ABN6S107_9BACT</name>
<protein>
    <submittedName>
        <fullName evidence="2">Uncharacterized protein</fullName>
    </submittedName>
</protein>
<evidence type="ECO:0000313" key="3">
    <source>
        <dbReference type="Proteomes" id="UP001317742"/>
    </source>
</evidence>
<gene>
    <name evidence="2" type="ORF">SYK_03230</name>
</gene>
<keyword evidence="3" id="KW-1185">Reference proteome</keyword>
<dbReference type="EMBL" id="AP026709">
    <property type="protein sequence ID" value="BDQ35963.1"/>
    <property type="molecule type" value="Genomic_DNA"/>
</dbReference>
<sequence length="85" mass="9033">MDISGISQAIELPKQQGAEQRVAEQQNSQAESNANEMKNIKKAKLERQVMADPSLASKLVATEATPTYNTSGSVIQAVSTSLGDV</sequence>
<accession>A0ABN6S107</accession>
<evidence type="ECO:0000256" key="1">
    <source>
        <dbReference type="SAM" id="MobiDB-lite"/>
    </source>
</evidence>
<reference evidence="2 3" key="1">
    <citation type="submission" date="2022-08" db="EMBL/GenBank/DDBJ databases">
        <title>Genome Sequence of the sulphate-reducing bacterium, Pseudodesulfovibrio sp. SYK.</title>
        <authorList>
            <person name="Kondo R."/>
            <person name="Kataoka T."/>
        </authorList>
    </citation>
    <scope>NUCLEOTIDE SEQUENCE [LARGE SCALE GENOMIC DNA]</scope>
    <source>
        <strain evidence="2 3">SYK</strain>
    </source>
</reference>
<dbReference type="Proteomes" id="UP001317742">
    <property type="component" value="Chromosome"/>
</dbReference>
<organism evidence="2 3">
    <name type="scientific">Pseudodesulfovibrio nedwellii</name>
    <dbReference type="NCBI Taxonomy" id="2973072"/>
    <lineage>
        <taxon>Bacteria</taxon>
        <taxon>Pseudomonadati</taxon>
        <taxon>Thermodesulfobacteriota</taxon>
        <taxon>Desulfovibrionia</taxon>
        <taxon>Desulfovibrionales</taxon>
        <taxon>Desulfovibrionaceae</taxon>
    </lineage>
</organism>
<dbReference type="RefSeq" id="WP_281761891.1">
    <property type="nucleotide sequence ID" value="NZ_AP026709.1"/>
</dbReference>
<feature type="compositionally biased region" description="Polar residues" evidence="1">
    <location>
        <begin position="23"/>
        <end position="36"/>
    </location>
</feature>